<gene>
    <name evidence="3" type="primary">frsA</name>
    <name evidence="4" type="ORF">HNR75_000025</name>
</gene>
<dbReference type="PANTHER" id="PTHR22946">
    <property type="entry name" value="DIENELACTONE HYDROLASE DOMAIN-CONTAINING PROTEIN-RELATED"/>
    <property type="match status" value="1"/>
</dbReference>
<accession>A0A841GGZ9</accession>
<reference evidence="4 5" key="1">
    <citation type="submission" date="2020-08" db="EMBL/GenBank/DDBJ databases">
        <title>Genomic Encyclopedia of Type Strains, Phase IV (KMG-IV): sequencing the most valuable type-strain genomes for metagenomic binning, comparative biology and taxonomic classification.</title>
        <authorList>
            <person name="Goeker M."/>
        </authorList>
    </citation>
    <scope>NUCLEOTIDE SEQUENCE [LARGE SCALE GENOMIC DNA]</scope>
    <source>
        <strain evidence="4 5">DSM 22975</strain>
    </source>
</reference>
<evidence type="ECO:0000313" key="5">
    <source>
        <dbReference type="Proteomes" id="UP000585721"/>
    </source>
</evidence>
<comment type="catalytic activity">
    <reaction evidence="3">
        <text>a carboxylic ester + H2O = an alcohol + a carboxylate + H(+)</text>
        <dbReference type="Rhea" id="RHEA:21164"/>
        <dbReference type="ChEBI" id="CHEBI:15377"/>
        <dbReference type="ChEBI" id="CHEBI:15378"/>
        <dbReference type="ChEBI" id="CHEBI:29067"/>
        <dbReference type="ChEBI" id="CHEBI:30879"/>
        <dbReference type="ChEBI" id="CHEBI:33308"/>
        <dbReference type="EC" id="3.1.1.1"/>
    </reaction>
</comment>
<comment type="function">
    <text evidence="3">Catalyzes the hydrolysis of esters.</text>
</comment>
<dbReference type="SUPFAM" id="SSF53474">
    <property type="entry name" value="alpha/beta-Hydrolases"/>
    <property type="match status" value="1"/>
</dbReference>
<comment type="similarity">
    <text evidence="3">Belongs to the FrsA family.</text>
</comment>
<dbReference type="AlphaFoldDB" id="A0A841GGZ9"/>
<protein>
    <recommendedName>
        <fullName evidence="3">Esterase FrsA</fullName>
        <ecNumber evidence="3">3.1.1.1</ecNumber>
    </recommendedName>
</protein>
<sequence length="424" mass="47939">MSAPSEKNLSETLFNKVQSHKIRETSTISNSGEPYQCEPQEQHLIDGLCTPSWFRILRRAFWIWQGAEPIEVEEILARIATSDGERTNPRQLDTVQGFVPGNWCYEWSQLAGEHSRKAKDAEEAGQQRTARKEYFLAARYYLIASYPFLKGDELAEQAMVQANIAYRDGGRFLPVPLKELKVPFRGKEIKGYLHLPHDDHPVPLVMVTGAIDSSQLDFIRLYEKVLAPLGIGMLSLDLPGCGYSSHWPLVQDSSRLHQAVLQYLKDVPWVDDQRIGMVGFRLGGNVAVRLSYLEQLRLKAVVCVGPGMHNYFTDPTQFALSPPMMRASLANRLNMDAADWDGLQKSCQVFSLKRQGLAGVTKTRVPILSIGHRRDFICPESDIRMLASSSLNGKAVVLDKEPVKEQMNRMLSEIGEWLRLHFNL</sequence>
<dbReference type="EC" id="3.1.1.1" evidence="3"/>
<dbReference type="InterPro" id="IPR029058">
    <property type="entry name" value="AB_hydrolase_fold"/>
</dbReference>
<dbReference type="NCBIfam" id="NF003460">
    <property type="entry name" value="PRK05077.1"/>
    <property type="match status" value="1"/>
</dbReference>
<keyword evidence="1 3" id="KW-0719">Serine esterase</keyword>
<dbReference type="Gene3D" id="3.40.50.1820">
    <property type="entry name" value="alpha/beta hydrolase"/>
    <property type="match status" value="1"/>
</dbReference>
<dbReference type="PANTHER" id="PTHR22946:SF4">
    <property type="entry name" value="ESTERASE FRSA"/>
    <property type="match status" value="1"/>
</dbReference>
<proteinExistence type="inferred from homology"/>
<dbReference type="EMBL" id="JACHGR010000001">
    <property type="protein sequence ID" value="MBB6054160.1"/>
    <property type="molecule type" value="Genomic_DNA"/>
</dbReference>
<dbReference type="RefSeq" id="WP_188024989.1">
    <property type="nucleotide sequence ID" value="NZ_JACHGR010000001.1"/>
</dbReference>
<dbReference type="GO" id="GO:0106435">
    <property type="term" value="F:carboxylesterase activity"/>
    <property type="evidence" value="ECO:0007669"/>
    <property type="project" value="UniProtKB-EC"/>
</dbReference>
<dbReference type="InterPro" id="IPR010520">
    <property type="entry name" value="FrsA-like"/>
</dbReference>
<evidence type="ECO:0000256" key="2">
    <source>
        <dbReference type="ARBA" id="ARBA00022801"/>
    </source>
</evidence>
<comment type="caution">
    <text evidence="4">The sequence shown here is derived from an EMBL/GenBank/DDBJ whole genome shotgun (WGS) entry which is preliminary data.</text>
</comment>
<evidence type="ECO:0000256" key="1">
    <source>
        <dbReference type="ARBA" id="ARBA00022487"/>
    </source>
</evidence>
<organism evidence="4 5">
    <name type="scientific">Tolumonas osonensis</name>
    <dbReference type="NCBI Taxonomy" id="675874"/>
    <lineage>
        <taxon>Bacteria</taxon>
        <taxon>Pseudomonadati</taxon>
        <taxon>Pseudomonadota</taxon>
        <taxon>Gammaproteobacteria</taxon>
        <taxon>Aeromonadales</taxon>
        <taxon>Aeromonadaceae</taxon>
        <taxon>Tolumonas</taxon>
    </lineage>
</organism>
<name>A0A841GGZ9_9GAMM</name>
<keyword evidence="2 3" id="KW-0378">Hydrolase</keyword>
<evidence type="ECO:0000313" key="4">
    <source>
        <dbReference type="EMBL" id="MBB6054160.1"/>
    </source>
</evidence>
<dbReference type="InterPro" id="IPR050261">
    <property type="entry name" value="FrsA_esterase"/>
</dbReference>
<dbReference type="Proteomes" id="UP000585721">
    <property type="component" value="Unassembled WGS sequence"/>
</dbReference>
<evidence type="ECO:0000256" key="3">
    <source>
        <dbReference type="HAMAP-Rule" id="MF_01063"/>
    </source>
</evidence>
<dbReference type="HAMAP" id="MF_01063">
    <property type="entry name" value="FrsA"/>
    <property type="match status" value="1"/>
</dbReference>
<keyword evidence="5" id="KW-1185">Reference proteome</keyword>
<dbReference type="Pfam" id="PF06500">
    <property type="entry name" value="FrsA-like"/>
    <property type="match status" value="1"/>
</dbReference>
<dbReference type="InterPro" id="IPR043423">
    <property type="entry name" value="FrsA"/>
</dbReference>